<dbReference type="Proteomes" id="UP000307968">
    <property type="component" value="Chromosome"/>
</dbReference>
<evidence type="ECO:0000313" key="1">
    <source>
        <dbReference type="EMBL" id="VTP66857.1"/>
    </source>
</evidence>
<proteinExistence type="predicted"/>
<reference evidence="1 2" key="1">
    <citation type="submission" date="2019-05" db="EMBL/GenBank/DDBJ databases">
        <authorList>
            <consortium name="Pathogen Informatics"/>
        </authorList>
    </citation>
    <scope>NUCLEOTIDE SEQUENCE [LARGE SCALE GENOMIC DNA]</scope>
    <source>
        <strain evidence="1 2">NCTC12971</strain>
    </source>
</reference>
<organism evidence="1 2">
    <name type="scientific">Serratia rubidaea</name>
    <name type="common">Serratia marinorubra</name>
    <dbReference type="NCBI Taxonomy" id="61652"/>
    <lineage>
        <taxon>Bacteria</taxon>
        <taxon>Pseudomonadati</taxon>
        <taxon>Pseudomonadota</taxon>
        <taxon>Gammaproteobacteria</taxon>
        <taxon>Enterobacterales</taxon>
        <taxon>Yersiniaceae</taxon>
        <taxon>Serratia</taxon>
    </lineage>
</organism>
<dbReference type="AlphaFoldDB" id="A0A4U9HR79"/>
<evidence type="ECO:0000313" key="2">
    <source>
        <dbReference type="Proteomes" id="UP000307968"/>
    </source>
</evidence>
<protein>
    <submittedName>
        <fullName evidence="1">Uncharacterized protein</fullName>
    </submittedName>
</protein>
<gene>
    <name evidence="1" type="ORF">NCTC12971_04814</name>
</gene>
<dbReference type="EMBL" id="LR590463">
    <property type="protein sequence ID" value="VTP66857.1"/>
    <property type="molecule type" value="Genomic_DNA"/>
</dbReference>
<accession>A0A4U9HR79</accession>
<name>A0A4U9HR79_SERRU</name>
<sequence>MQIKVRYYENDAALRQDLLKGVVDMVGNVAAMGAEDPGLRLTRAYVPAAPALVLRTDSLLRFQPLKEIAIESLYRNNPRILQRFPLRTTRAWTFPAARWRRCLSRTSTPLSAMRRSPAI</sequence>